<accession>A0ABT1IDD9</accession>
<gene>
    <name evidence="1" type="ORF">LV75_003077</name>
</gene>
<comment type="caution">
    <text evidence="1">The sequence shown here is derived from an EMBL/GenBank/DDBJ whole genome shotgun (WGS) entry which is preliminary data.</text>
</comment>
<evidence type="ECO:0000313" key="2">
    <source>
        <dbReference type="Proteomes" id="UP001205185"/>
    </source>
</evidence>
<name>A0ABT1IDD9_9PSEU</name>
<dbReference type="EMBL" id="JAMTCO010000007">
    <property type="protein sequence ID" value="MCP2270576.1"/>
    <property type="molecule type" value="Genomic_DNA"/>
</dbReference>
<reference evidence="1 2" key="1">
    <citation type="submission" date="2022-06" db="EMBL/GenBank/DDBJ databases">
        <title>Genomic Encyclopedia of Archaeal and Bacterial Type Strains, Phase II (KMG-II): from individual species to whole genera.</title>
        <authorList>
            <person name="Goeker M."/>
        </authorList>
    </citation>
    <scope>NUCLEOTIDE SEQUENCE [LARGE SCALE GENOMIC DNA]</scope>
    <source>
        <strain evidence="1 2">DSM 44255</strain>
    </source>
</reference>
<protein>
    <submittedName>
        <fullName evidence="1">Syntaxin 6, N-terminal</fullName>
    </submittedName>
</protein>
<dbReference type="Proteomes" id="UP001205185">
    <property type="component" value="Unassembled WGS sequence"/>
</dbReference>
<sequence length="130" mass="14701">MNPLAPLWRRVYAVARTEATAVGTEASREIEQLRTELTPKLDELSRQLTELTDAVNWLNSEHRRIAAQTAAIEPRLAEVEHVRPAVPVGSDNAVAGLVEEIREEHARIRTRLSLVARYEERLTRLEQGAE</sequence>
<proteinExistence type="predicted"/>
<keyword evidence="2" id="KW-1185">Reference proteome</keyword>
<organism evidence="1 2">
    <name type="scientific">Actinokineospora diospyrosa</name>
    <dbReference type="NCBI Taxonomy" id="103728"/>
    <lineage>
        <taxon>Bacteria</taxon>
        <taxon>Bacillati</taxon>
        <taxon>Actinomycetota</taxon>
        <taxon>Actinomycetes</taxon>
        <taxon>Pseudonocardiales</taxon>
        <taxon>Pseudonocardiaceae</taxon>
        <taxon>Actinokineospora</taxon>
    </lineage>
</organism>
<dbReference type="RefSeq" id="WP_253887533.1">
    <property type="nucleotide sequence ID" value="NZ_BAAAVB010000009.1"/>
</dbReference>
<evidence type="ECO:0000313" key="1">
    <source>
        <dbReference type="EMBL" id="MCP2270576.1"/>
    </source>
</evidence>